<protein>
    <submittedName>
        <fullName evidence="2">Uncharacterized protein</fullName>
    </submittedName>
</protein>
<dbReference type="AlphaFoldDB" id="A0A0E9T3U7"/>
<organism evidence="2">
    <name type="scientific">Anguilla anguilla</name>
    <name type="common">European freshwater eel</name>
    <name type="synonym">Muraena anguilla</name>
    <dbReference type="NCBI Taxonomy" id="7936"/>
    <lineage>
        <taxon>Eukaryota</taxon>
        <taxon>Metazoa</taxon>
        <taxon>Chordata</taxon>
        <taxon>Craniata</taxon>
        <taxon>Vertebrata</taxon>
        <taxon>Euteleostomi</taxon>
        <taxon>Actinopterygii</taxon>
        <taxon>Neopterygii</taxon>
        <taxon>Teleostei</taxon>
        <taxon>Anguilliformes</taxon>
        <taxon>Anguillidae</taxon>
        <taxon>Anguilla</taxon>
    </lineage>
</organism>
<feature type="region of interest" description="Disordered" evidence="1">
    <location>
        <begin position="1"/>
        <end position="28"/>
    </location>
</feature>
<reference evidence="2" key="1">
    <citation type="submission" date="2014-11" db="EMBL/GenBank/DDBJ databases">
        <authorList>
            <person name="Amaro Gonzalez C."/>
        </authorList>
    </citation>
    <scope>NUCLEOTIDE SEQUENCE</scope>
</reference>
<name>A0A0E9T3U7_ANGAN</name>
<accession>A0A0E9T3U7</accession>
<proteinExistence type="predicted"/>
<evidence type="ECO:0000313" key="2">
    <source>
        <dbReference type="EMBL" id="JAH48291.1"/>
    </source>
</evidence>
<sequence length="28" mass="3313">MHISHKREQRPVKGVQFQNSSNPHRNLS</sequence>
<dbReference type="EMBL" id="GBXM01060286">
    <property type="protein sequence ID" value="JAH48291.1"/>
    <property type="molecule type" value="Transcribed_RNA"/>
</dbReference>
<evidence type="ECO:0000256" key="1">
    <source>
        <dbReference type="SAM" id="MobiDB-lite"/>
    </source>
</evidence>
<reference evidence="2" key="2">
    <citation type="journal article" date="2015" name="Fish Shellfish Immunol.">
        <title>Early steps in the European eel (Anguilla anguilla)-Vibrio vulnificus interaction in the gills: Role of the RtxA13 toxin.</title>
        <authorList>
            <person name="Callol A."/>
            <person name="Pajuelo D."/>
            <person name="Ebbesson L."/>
            <person name="Teles M."/>
            <person name="MacKenzie S."/>
            <person name="Amaro C."/>
        </authorList>
    </citation>
    <scope>NUCLEOTIDE SEQUENCE</scope>
</reference>
<feature type="compositionally biased region" description="Polar residues" evidence="1">
    <location>
        <begin position="16"/>
        <end position="28"/>
    </location>
</feature>